<reference evidence="2 3" key="1">
    <citation type="submission" date="2019-02" db="EMBL/GenBank/DDBJ databases">
        <title>Genomic Encyclopedia of Type Strains, Phase IV (KMG-IV): sequencing the most valuable type-strain genomes for metagenomic binning, comparative biology and taxonomic classification.</title>
        <authorList>
            <person name="Goeker M."/>
        </authorList>
    </citation>
    <scope>NUCLEOTIDE SEQUENCE [LARGE SCALE GENOMIC DNA]</scope>
    <source>
        <strain evidence="2 3">DSM 105135</strain>
    </source>
</reference>
<dbReference type="SUPFAM" id="SSF50800">
    <property type="entry name" value="PK beta-barrel domain-like"/>
    <property type="match status" value="1"/>
</dbReference>
<dbReference type="InterPro" id="IPR005302">
    <property type="entry name" value="MoCF_Sase_C"/>
</dbReference>
<keyword evidence="3" id="KW-1185">Reference proteome</keyword>
<dbReference type="SUPFAM" id="SSF141673">
    <property type="entry name" value="MOSC N-terminal domain-like"/>
    <property type="match status" value="1"/>
</dbReference>
<organism evidence="2 3">
    <name type="scientific">Fluviicoccus keumensis</name>
    <dbReference type="NCBI Taxonomy" id="1435465"/>
    <lineage>
        <taxon>Bacteria</taxon>
        <taxon>Pseudomonadati</taxon>
        <taxon>Pseudomonadota</taxon>
        <taxon>Gammaproteobacteria</taxon>
        <taxon>Moraxellales</taxon>
        <taxon>Moraxellaceae</taxon>
        <taxon>Fluviicoccus</taxon>
    </lineage>
</organism>
<dbReference type="AlphaFoldDB" id="A0A4Q7Z3K9"/>
<dbReference type="GO" id="GO:0030151">
    <property type="term" value="F:molybdenum ion binding"/>
    <property type="evidence" value="ECO:0007669"/>
    <property type="project" value="InterPro"/>
</dbReference>
<dbReference type="GO" id="GO:0003824">
    <property type="term" value="F:catalytic activity"/>
    <property type="evidence" value="ECO:0007669"/>
    <property type="project" value="InterPro"/>
</dbReference>
<dbReference type="Pfam" id="PF03476">
    <property type="entry name" value="MOSC_N"/>
    <property type="match status" value="1"/>
</dbReference>
<protein>
    <recommendedName>
        <fullName evidence="1">MOSC domain-containing protein</fullName>
    </recommendedName>
</protein>
<evidence type="ECO:0000259" key="1">
    <source>
        <dbReference type="PROSITE" id="PS51340"/>
    </source>
</evidence>
<accession>A0A4Q7Z3K9</accession>
<dbReference type="Proteomes" id="UP000292423">
    <property type="component" value="Unassembled WGS sequence"/>
</dbReference>
<name>A0A4Q7Z3K9_9GAMM</name>
<evidence type="ECO:0000313" key="3">
    <source>
        <dbReference type="Proteomes" id="UP000292423"/>
    </source>
</evidence>
<dbReference type="RefSeq" id="WP_130412653.1">
    <property type="nucleotide sequence ID" value="NZ_SHKX01000012.1"/>
</dbReference>
<dbReference type="EMBL" id="SHKX01000012">
    <property type="protein sequence ID" value="RZU44857.1"/>
    <property type="molecule type" value="Genomic_DNA"/>
</dbReference>
<proteinExistence type="predicted"/>
<dbReference type="OrthoDB" id="581532at2"/>
<dbReference type="PANTHER" id="PTHR14237:SF19">
    <property type="entry name" value="MITOCHONDRIAL AMIDOXIME REDUCING COMPONENT 1"/>
    <property type="match status" value="1"/>
</dbReference>
<feature type="domain" description="MOSC" evidence="1">
    <location>
        <begin position="74"/>
        <end position="269"/>
    </location>
</feature>
<dbReference type="PROSITE" id="PS51340">
    <property type="entry name" value="MOSC"/>
    <property type="match status" value="1"/>
</dbReference>
<gene>
    <name evidence="2" type="ORF">EV700_1658</name>
</gene>
<dbReference type="Pfam" id="PF03473">
    <property type="entry name" value="MOSC"/>
    <property type="match status" value="1"/>
</dbReference>
<evidence type="ECO:0000313" key="2">
    <source>
        <dbReference type="EMBL" id="RZU44857.1"/>
    </source>
</evidence>
<sequence length="275" mass="30120">MSLYVAGLAVYPLKSAAGIRVEEARLTPWGLEWDRRWMLVDDQGCFVTQRQMARMALLRVSVENGILQVAAPDMPLLSAIPVDPTALVVTVWSDRVQACTVSAAADEWFTRFLGKSVRLVFFPQSSHRTVDPAWAGTGHCTSFSDGFPLLVTSTSGMDALSELWGKSVDWLRFRPNIVIGGSDQAFAEDDWSKLQINGTNLALVKPCSRCVIPSIDPATSNKDKGFLEMLASVRRQSDGKVYLGQNAIIVSELVEKNTWIHSGDAVSVLASRCKG</sequence>
<dbReference type="PANTHER" id="PTHR14237">
    <property type="entry name" value="MOLYBDOPTERIN COFACTOR SULFURASE MOSC"/>
    <property type="match status" value="1"/>
</dbReference>
<dbReference type="GO" id="GO:0030170">
    <property type="term" value="F:pyridoxal phosphate binding"/>
    <property type="evidence" value="ECO:0007669"/>
    <property type="project" value="InterPro"/>
</dbReference>
<comment type="caution">
    <text evidence="2">The sequence shown here is derived from an EMBL/GenBank/DDBJ whole genome shotgun (WGS) entry which is preliminary data.</text>
</comment>
<dbReference type="InterPro" id="IPR011037">
    <property type="entry name" value="Pyrv_Knase-like_insert_dom_sf"/>
</dbReference>
<dbReference type="InterPro" id="IPR005303">
    <property type="entry name" value="MOCOS_middle"/>
</dbReference>